<evidence type="ECO:0000259" key="10">
    <source>
        <dbReference type="Pfam" id="PF08541"/>
    </source>
</evidence>
<dbReference type="PANTHER" id="PTHR43091:SF1">
    <property type="entry name" value="BETA-KETOACYL-[ACYL-CARRIER-PROTEIN] SYNTHASE III, CHLOROPLASTIC"/>
    <property type="match status" value="1"/>
</dbReference>
<keyword evidence="8 9" id="KW-0012">Acyltransferase</keyword>
<dbReference type="Pfam" id="PF08541">
    <property type="entry name" value="ACP_syn_III_C"/>
    <property type="match status" value="1"/>
</dbReference>
<evidence type="ECO:0000259" key="11">
    <source>
        <dbReference type="Pfam" id="PF08545"/>
    </source>
</evidence>
<dbReference type="GO" id="GO:0006633">
    <property type="term" value="P:fatty acid biosynthetic process"/>
    <property type="evidence" value="ECO:0007669"/>
    <property type="project" value="UniProtKB-UniRule"/>
</dbReference>
<feature type="active site" evidence="9">
    <location>
        <position position="253"/>
    </location>
</feature>
<dbReference type="CDD" id="cd00830">
    <property type="entry name" value="KAS_III"/>
    <property type="match status" value="1"/>
</dbReference>
<dbReference type="eggNOG" id="COG0332">
    <property type="taxonomic scope" value="Bacteria"/>
</dbReference>
<keyword evidence="3 9" id="KW-0808">Transferase</keyword>
<dbReference type="EC" id="2.3.1.180" evidence="9"/>
<dbReference type="PANTHER" id="PTHR43091">
    <property type="entry name" value="3-OXOACYL-[ACYL-CARRIER-PROTEIN] SYNTHASE"/>
    <property type="match status" value="1"/>
</dbReference>
<keyword evidence="5 9" id="KW-0443">Lipid metabolism</keyword>
<feature type="domain" description="Beta-ketoacyl-[acyl-carrier-protein] synthase III C-terminal" evidence="10">
    <location>
        <begin position="238"/>
        <end position="274"/>
    </location>
</feature>
<keyword evidence="6 9" id="KW-0275">Fatty acid biosynthesis</keyword>
<comment type="subcellular location">
    <subcellularLocation>
        <location evidence="9">Cytoplasm</location>
    </subcellularLocation>
</comment>
<evidence type="ECO:0000256" key="8">
    <source>
        <dbReference type="ARBA" id="ARBA00023315"/>
    </source>
</evidence>
<dbReference type="InterPro" id="IPR004655">
    <property type="entry name" value="FabH"/>
</dbReference>
<evidence type="ECO:0000256" key="3">
    <source>
        <dbReference type="ARBA" id="ARBA00022679"/>
    </source>
</evidence>
<proteinExistence type="inferred from homology"/>
<comment type="function">
    <text evidence="9">Catalyzes the condensation reaction of fatty acid synthesis by the addition to an acyl acceptor of two carbons from malonyl-ACP. Catalyzes the first condensation reaction which initiates fatty acid synthesis and may therefore play a role in governing the total rate of fatty acid production. Possesses both acetoacetyl-ACP synthase and acetyl transacylase activities. Its substrate specificity determines the biosynthesis of branched-chain and/or straight-chain of fatty acids.</text>
</comment>
<comment type="pathway">
    <text evidence="9">Lipid metabolism; fatty acid biosynthesis.</text>
</comment>
<dbReference type="STRING" id="1286171.EAL2_c11890"/>
<dbReference type="GO" id="GO:0005737">
    <property type="term" value="C:cytoplasm"/>
    <property type="evidence" value="ECO:0007669"/>
    <property type="project" value="UniProtKB-SubCell"/>
</dbReference>
<keyword evidence="9" id="KW-0963">Cytoplasm</keyword>
<comment type="domain">
    <text evidence="9">The last Arg residue of the ACP-binding site is essential for the weak association between ACP/AcpP and FabH.</text>
</comment>
<dbReference type="Proteomes" id="UP000019591">
    <property type="component" value="Chromosome"/>
</dbReference>
<feature type="domain" description="Beta-ketoacyl-[acyl-carrier-protein] synthase III N-terminal" evidence="11">
    <location>
        <begin position="107"/>
        <end position="185"/>
    </location>
</feature>
<evidence type="ECO:0000256" key="7">
    <source>
        <dbReference type="ARBA" id="ARBA00023268"/>
    </source>
</evidence>
<evidence type="ECO:0000256" key="2">
    <source>
        <dbReference type="ARBA" id="ARBA00022516"/>
    </source>
</evidence>
<dbReference type="GO" id="GO:0004315">
    <property type="term" value="F:3-oxoacyl-[acyl-carrier-protein] synthase activity"/>
    <property type="evidence" value="ECO:0007669"/>
    <property type="project" value="InterPro"/>
</dbReference>
<dbReference type="HOGENOM" id="CLU_039592_3_1_9"/>
<organism evidence="12 13">
    <name type="scientific">Peptoclostridium acidaminophilum DSM 3953</name>
    <dbReference type="NCBI Taxonomy" id="1286171"/>
    <lineage>
        <taxon>Bacteria</taxon>
        <taxon>Bacillati</taxon>
        <taxon>Bacillota</taxon>
        <taxon>Clostridia</taxon>
        <taxon>Peptostreptococcales</taxon>
        <taxon>Peptoclostridiaceae</taxon>
        <taxon>Peptoclostridium</taxon>
    </lineage>
</organism>
<dbReference type="InterPro" id="IPR013747">
    <property type="entry name" value="ACP_syn_III_C"/>
</dbReference>
<dbReference type="Pfam" id="PF08545">
    <property type="entry name" value="ACP_syn_III"/>
    <property type="match status" value="1"/>
</dbReference>
<dbReference type="UniPathway" id="UPA00094"/>
<dbReference type="SUPFAM" id="SSF53901">
    <property type="entry name" value="Thiolase-like"/>
    <property type="match status" value="2"/>
</dbReference>
<keyword evidence="7 9" id="KW-0511">Multifunctional enzyme</keyword>
<feature type="active site" evidence="9">
    <location>
        <position position="113"/>
    </location>
</feature>
<name>W8T3Z3_PEPAC</name>
<dbReference type="RefSeq" id="WP_330375828.1">
    <property type="nucleotide sequence ID" value="NZ_CP007452.1"/>
</dbReference>
<evidence type="ECO:0000313" key="12">
    <source>
        <dbReference type="EMBL" id="AHM56484.1"/>
    </source>
</evidence>
<keyword evidence="13" id="KW-1185">Reference proteome</keyword>
<feature type="region of interest" description="ACP-binding" evidence="9">
    <location>
        <begin position="254"/>
        <end position="258"/>
    </location>
</feature>
<evidence type="ECO:0000256" key="4">
    <source>
        <dbReference type="ARBA" id="ARBA00022832"/>
    </source>
</evidence>
<reference evidence="12 13" key="1">
    <citation type="journal article" date="2014" name="Genome Announc.">
        <title>Complete Genome Sequence of Amino Acid-Utilizing Eubacterium acidaminophilum al-2 (DSM 3953).</title>
        <authorList>
            <person name="Poehlein A."/>
            <person name="Andreesen J.R."/>
            <person name="Daniel R."/>
        </authorList>
    </citation>
    <scope>NUCLEOTIDE SEQUENCE [LARGE SCALE GENOMIC DNA]</scope>
    <source>
        <strain evidence="12 13">DSM 3953</strain>
    </source>
</reference>
<dbReference type="GO" id="GO:0033818">
    <property type="term" value="F:beta-ketoacyl-acyl-carrier-protein synthase III activity"/>
    <property type="evidence" value="ECO:0007669"/>
    <property type="project" value="UniProtKB-UniRule"/>
</dbReference>
<accession>W8T3Z3</accession>
<dbReference type="PATRIC" id="fig|1286171.3.peg.1138"/>
<comment type="subunit">
    <text evidence="9">Homodimer.</text>
</comment>
<dbReference type="InterPro" id="IPR013751">
    <property type="entry name" value="ACP_syn_III_N"/>
</dbReference>
<gene>
    <name evidence="9 12" type="primary">fabH</name>
    <name evidence="12" type="ORF">EAL2_c11890</name>
</gene>
<evidence type="ECO:0000256" key="9">
    <source>
        <dbReference type="HAMAP-Rule" id="MF_01815"/>
    </source>
</evidence>
<dbReference type="NCBIfam" id="TIGR00747">
    <property type="entry name" value="fabH"/>
    <property type="match status" value="1"/>
</dbReference>
<dbReference type="InterPro" id="IPR016039">
    <property type="entry name" value="Thiolase-like"/>
</dbReference>
<keyword evidence="4 9" id="KW-0276">Fatty acid metabolism</keyword>
<keyword evidence="2 9" id="KW-0444">Lipid biosynthesis</keyword>
<evidence type="ECO:0000313" key="13">
    <source>
        <dbReference type="Proteomes" id="UP000019591"/>
    </source>
</evidence>
<dbReference type="EMBL" id="CP007452">
    <property type="protein sequence ID" value="AHM56484.1"/>
    <property type="molecule type" value="Genomic_DNA"/>
</dbReference>
<evidence type="ECO:0000256" key="5">
    <source>
        <dbReference type="ARBA" id="ARBA00023098"/>
    </source>
</evidence>
<evidence type="ECO:0000256" key="1">
    <source>
        <dbReference type="ARBA" id="ARBA00008642"/>
    </source>
</evidence>
<dbReference type="AlphaFoldDB" id="W8T3Z3"/>
<dbReference type="HAMAP" id="MF_01815">
    <property type="entry name" value="FabH"/>
    <property type="match status" value="1"/>
</dbReference>
<dbReference type="Gene3D" id="3.40.47.10">
    <property type="match status" value="1"/>
</dbReference>
<dbReference type="NCBIfam" id="NF006829">
    <property type="entry name" value="PRK09352.1"/>
    <property type="match status" value="1"/>
</dbReference>
<evidence type="ECO:0000256" key="6">
    <source>
        <dbReference type="ARBA" id="ARBA00023160"/>
    </source>
</evidence>
<comment type="catalytic activity">
    <reaction evidence="9">
        <text>malonyl-[ACP] + acetyl-CoA + H(+) = 3-oxobutanoyl-[ACP] + CO2 + CoA</text>
        <dbReference type="Rhea" id="RHEA:12080"/>
        <dbReference type="Rhea" id="RHEA-COMP:9623"/>
        <dbReference type="Rhea" id="RHEA-COMP:9625"/>
        <dbReference type="ChEBI" id="CHEBI:15378"/>
        <dbReference type="ChEBI" id="CHEBI:16526"/>
        <dbReference type="ChEBI" id="CHEBI:57287"/>
        <dbReference type="ChEBI" id="CHEBI:57288"/>
        <dbReference type="ChEBI" id="CHEBI:78449"/>
        <dbReference type="ChEBI" id="CHEBI:78450"/>
        <dbReference type="EC" id="2.3.1.180"/>
    </reaction>
</comment>
<comment type="caution">
    <text evidence="9">Lacks conserved residue(s) required for the propagation of feature annotation.</text>
</comment>
<protein>
    <recommendedName>
        <fullName evidence="9">Beta-ketoacyl-[acyl-carrier-protein] synthase III</fullName>
        <shortName evidence="9">Beta-ketoacyl-ACP synthase III</shortName>
        <shortName evidence="9">KAS III</shortName>
        <ecNumber evidence="9">2.3.1.180</ecNumber>
    </recommendedName>
    <alternativeName>
        <fullName evidence="9">3-oxoacyl-[acyl-carrier-protein] synthase 3</fullName>
    </alternativeName>
    <alternativeName>
        <fullName evidence="9">3-oxoacyl-[acyl-carrier-protein] synthase III</fullName>
    </alternativeName>
</protein>
<comment type="similarity">
    <text evidence="1 9">Belongs to the thiolase-like superfamily. FabH family.</text>
</comment>
<sequence>MKKAGIIGMGGYVPERVLDNLEMEKIVDTTDEWITSRTGIRQRRIASDSQATSDLAVEAAREALVSAGIKADELDLIIVATLTPDSNMPSTACIVQDKIGATRAAAFDLGAACSGFVYGLITGAQFIQTGAYKKVLVIGAETMSRVLDWNDRGTCVLFGDGAGAAVLAEVGEDEGITSFELGSDGSGAEFLIIPAGGSRMPATCDVVKERLNCLKMAGPEVFKFAVRIMADSAKRVVESAGLEMNDIDIMIPHQANTRIIESSSKKAGHARRKNVC</sequence>
<dbReference type="KEGG" id="eac:EAL2_c11890"/>